<gene>
    <name evidence="1" type="ORF">SKAU_G00169350</name>
</gene>
<comment type="caution">
    <text evidence="1">The sequence shown here is derived from an EMBL/GenBank/DDBJ whole genome shotgun (WGS) entry which is preliminary data.</text>
</comment>
<sequence length="173" mass="18768">MSAVVTLAGAIPVPRFAVLYTLSLGNAKMFDSCFTEMVTKVVLDRFRQLCSSAGPHVYFEPAIIISMTRAFTNSTVRVYSATCLAYISKIQAFTEPSPIPCVHRDLADADSHLKKQGRSPPVIVTEGKSFTIYGISGILLLISTGECLQGQSSTGTKLTRGFMEACFSRKRSA</sequence>
<dbReference type="Proteomes" id="UP001152622">
    <property type="component" value="Chromosome 5"/>
</dbReference>
<evidence type="ECO:0000313" key="1">
    <source>
        <dbReference type="EMBL" id="KAJ8360410.1"/>
    </source>
</evidence>
<accession>A0A9Q1FKP8</accession>
<proteinExistence type="predicted"/>
<organism evidence="1 2">
    <name type="scientific">Synaphobranchus kaupii</name>
    <name type="common">Kaup's arrowtooth eel</name>
    <dbReference type="NCBI Taxonomy" id="118154"/>
    <lineage>
        <taxon>Eukaryota</taxon>
        <taxon>Metazoa</taxon>
        <taxon>Chordata</taxon>
        <taxon>Craniata</taxon>
        <taxon>Vertebrata</taxon>
        <taxon>Euteleostomi</taxon>
        <taxon>Actinopterygii</taxon>
        <taxon>Neopterygii</taxon>
        <taxon>Teleostei</taxon>
        <taxon>Anguilliformes</taxon>
        <taxon>Synaphobranchidae</taxon>
        <taxon>Synaphobranchus</taxon>
    </lineage>
</organism>
<reference evidence="1" key="1">
    <citation type="journal article" date="2023" name="Science">
        <title>Genome structures resolve the early diversification of teleost fishes.</title>
        <authorList>
            <person name="Parey E."/>
            <person name="Louis A."/>
            <person name="Montfort J."/>
            <person name="Bouchez O."/>
            <person name="Roques C."/>
            <person name="Iampietro C."/>
            <person name="Lluch J."/>
            <person name="Castinel A."/>
            <person name="Donnadieu C."/>
            <person name="Desvignes T."/>
            <person name="Floi Bucao C."/>
            <person name="Jouanno E."/>
            <person name="Wen M."/>
            <person name="Mejri S."/>
            <person name="Dirks R."/>
            <person name="Jansen H."/>
            <person name="Henkel C."/>
            <person name="Chen W.J."/>
            <person name="Zahm M."/>
            <person name="Cabau C."/>
            <person name="Klopp C."/>
            <person name="Thompson A.W."/>
            <person name="Robinson-Rechavi M."/>
            <person name="Braasch I."/>
            <person name="Lecointre G."/>
            <person name="Bobe J."/>
            <person name="Postlethwait J.H."/>
            <person name="Berthelot C."/>
            <person name="Roest Crollius H."/>
            <person name="Guiguen Y."/>
        </authorList>
    </citation>
    <scope>NUCLEOTIDE SEQUENCE</scope>
    <source>
        <strain evidence="1">WJC10195</strain>
    </source>
</reference>
<evidence type="ECO:0000313" key="2">
    <source>
        <dbReference type="Proteomes" id="UP001152622"/>
    </source>
</evidence>
<dbReference type="AlphaFoldDB" id="A0A9Q1FKP8"/>
<name>A0A9Q1FKP8_SYNKA</name>
<keyword evidence="2" id="KW-1185">Reference proteome</keyword>
<dbReference type="EMBL" id="JAINUF010000005">
    <property type="protein sequence ID" value="KAJ8360410.1"/>
    <property type="molecule type" value="Genomic_DNA"/>
</dbReference>
<protein>
    <submittedName>
        <fullName evidence="1">Uncharacterized protein</fullName>
    </submittedName>
</protein>